<dbReference type="HAMAP" id="MF_01201">
    <property type="entry name" value="Ala_racemase"/>
    <property type="match status" value="1"/>
</dbReference>
<dbReference type="PRINTS" id="PR00992">
    <property type="entry name" value="ALARACEMASE"/>
</dbReference>
<evidence type="ECO:0000256" key="8">
    <source>
        <dbReference type="PIRSR" id="PIRSR600821-52"/>
    </source>
</evidence>
<dbReference type="CDD" id="cd00430">
    <property type="entry name" value="PLPDE_III_AR"/>
    <property type="match status" value="1"/>
</dbReference>
<dbReference type="InterPro" id="IPR000821">
    <property type="entry name" value="Ala_racemase"/>
</dbReference>
<dbReference type="GO" id="GO:0008784">
    <property type="term" value="F:alanine racemase activity"/>
    <property type="evidence" value="ECO:0007669"/>
    <property type="project" value="UniProtKB-UniRule"/>
</dbReference>
<dbReference type="SUPFAM" id="SSF51419">
    <property type="entry name" value="PLP-binding barrel"/>
    <property type="match status" value="1"/>
</dbReference>
<comment type="pathway">
    <text evidence="6">Amino-acid biosynthesis; D-alanine biosynthesis; D-alanine from L-alanine: step 1/1.</text>
</comment>
<protein>
    <recommendedName>
        <fullName evidence="3 6">Alanine racemase</fullName>
        <ecNumber evidence="3 6">5.1.1.1</ecNumber>
    </recommendedName>
</protein>
<comment type="similarity">
    <text evidence="6">Belongs to the alanine racemase family.</text>
</comment>
<dbReference type="OrthoDB" id="9813814at2"/>
<dbReference type="STRING" id="1549855.AY555_05830"/>
<feature type="modified residue" description="N6-(pyridoxal phosphate)lysine" evidence="6 7">
    <location>
        <position position="44"/>
    </location>
</feature>
<dbReference type="Pfam" id="PF01168">
    <property type="entry name" value="Ala_racemase_N"/>
    <property type="match status" value="1"/>
</dbReference>
<dbReference type="UniPathway" id="UPA00042">
    <property type="reaction ID" value="UER00497"/>
</dbReference>
<evidence type="ECO:0000256" key="1">
    <source>
        <dbReference type="ARBA" id="ARBA00000316"/>
    </source>
</evidence>
<dbReference type="InterPro" id="IPR001608">
    <property type="entry name" value="Ala_racemase_N"/>
</dbReference>
<dbReference type="GeneID" id="53316673"/>
<keyword evidence="5 6" id="KW-0413">Isomerase</keyword>
<gene>
    <name evidence="10" type="ORF">AY555_05830</name>
</gene>
<dbReference type="KEGG" id="hjo:AY555_05830"/>
<dbReference type="GO" id="GO:0005829">
    <property type="term" value="C:cytosol"/>
    <property type="evidence" value="ECO:0007669"/>
    <property type="project" value="TreeGrafter"/>
</dbReference>
<comment type="catalytic activity">
    <reaction evidence="1 6">
        <text>L-alanine = D-alanine</text>
        <dbReference type="Rhea" id="RHEA:20249"/>
        <dbReference type="ChEBI" id="CHEBI:57416"/>
        <dbReference type="ChEBI" id="CHEBI:57972"/>
        <dbReference type="EC" id="5.1.1.1"/>
    </reaction>
</comment>
<comment type="function">
    <text evidence="6">Catalyzes the interconversion of L-alanine and D-alanine. May also act on other amino acids.</text>
</comment>
<dbReference type="Gene3D" id="2.40.37.10">
    <property type="entry name" value="Lyase, Ornithine Decarboxylase, Chain A, domain 1"/>
    <property type="match status" value="1"/>
</dbReference>
<dbReference type="Proteomes" id="UP000076066">
    <property type="component" value="Chromosome"/>
</dbReference>
<sequence length="362" mass="38241">MTVIEQERIRTGGLLTIDVSAVVRNWDTMRRRMGNGRDCGAVVKADCYGLGATQIAPALARRGCRVFFVAMPGEGIALRRVLPDPDVAIHVLTGPLDDGAELTAHHLTPVLNTPEQLAAWQTHAPGRPFTLHVDTGMNRLGVPLSAFMALPDSCSPAVIMSHLACADEPGHPLNALQQQRFATARARFPGAVASLSNSAGMFRGDDFLFDLGRPGIALYGGNPVPGQSNPMHPVVRLDLRVLQVREIDTAGTVGYGATRPVSPGMRLAIVAAGYADGLLRTLGDQGSGMIHGARVPILGRVSMDLITFDISALPAGSVCPGDYVTVLDAHHGIDSLAAEAGTLGYEILTGLSGRYTRTWTGS</sequence>
<accession>A0A143DF77</accession>
<proteinExistence type="inferred from homology"/>
<dbReference type="RefSeq" id="WP_066134624.1">
    <property type="nucleotide sequence ID" value="NZ_CP014525.1"/>
</dbReference>
<dbReference type="InterPro" id="IPR011079">
    <property type="entry name" value="Ala_racemase_C"/>
</dbReference>
<dbReference type="EC" id="5.1.1.1" evidence="3 6"/>
<dbReference type="InterPro" id="IPR009006">
    <property type="entry name" value="Ala_racemase/Decarboxylase_C"/>
</dbReference>
<reference evidence="10 11" key="1">
    <citation type="submission" date="2016-02" db="EMBL/GenBank/DDBJ databases">
        <title>Complete Genome of H5569, the type strain of the newly described species Haematospirillium jordaniae.</title>
        <authorList>
            <person name="Nicholson A.C."/>
            <person name="Humrighouse B.W."/>
            <person name="Loparov V."/>
            <person name="McQuiston J.R."/>
        </authorList>
    </citation>
    <scope>NUCLEOTIDE SEQUENCE [LARGE SCALE GENOMIC DNA]</scope>
    <source>
        <strain evidence="10 11">H5569</strain>
    </source>
</reference>
<feature type="binding site" evidence="6 8">
    <location>
        <position position="303"/>
    </location>
    <ligand>
        <name>substrate</name>
    </ligand>
</feature>
<keyword evidence="4 6" id="KW-0663">Pyridoxal phosphate</keyword>
<dbReference type="SUPFAM" id="SSF50621">
    <property type="entry name" value="Alanine racemase C-terminal domain-like"/>
    <property type="match status" value="1"/>
</dbReference>
<dbReference type="GO" id="GO:0030170">
    <property type="term" value="F:pyridoxal phosphate binding"/>
    <property type="evidence" value="ECO:0007669"/>
    <property type="project" value="UniProtKB-UniRule"/>
</dbReference>
<organism evidence="10 11">
    <name type="scientific">Haematospirillum jordaniae</name>
    <dbReference type="NCBI Taxonomy" id="1549855"/>
    <lineage>
        <taxon>Bacteria</taxon>
        <taxon>Pseudomonadati</taxon>
        <taxon>Pseudomonadota</taxon>
        <taxon>Alphaproteobacteria</taxon>
        <taxon>Rhodospirillales</taxon>
        <taxon>Novispirillaceae</taxon>
        <taxon>Haematospirillum</taxon>
    </lineage>
</organism>
<dbReference type="InterPro" id="IPR029066">
    <property type="entry name" value="PLP-binding_barrel"/>
</dbReference>
<dbReference type="GO" id="GO:0030632">
    <property type="term" value="P:D-alanine biosynthetic process"/>
    <property type="evidence" value="ECO:0007669"/>
    <property type="project" value="UniProtKB-UniRule"/>
</dbReference>
<feature type="domain" description="Alanine racemase C-terminal" evidence="9">
    <location>
        <begin position="234"/>
        <end position="360"/>
    </location>
</feature>
<keyword evidence="11" id="KW-1185">Reference proteome</keyword>
<dbReference type="PANTHER" id="PTHR30511:SF0">
    <property type="entry name" value="ALANINE RACEMASE, CATABOLIC-RELATED"/>
    <property type="match status" value="1"/>
</dbReference>
<feature type="binding site" evidence="6 8">
    <location>
        <position position="139"/>
    </location>
    <ligand>
        <name>substrate</name>
    </ligand>
</feature>
<evidence type="ECO:0000256" key="6">
    <source>
        <dbReference type="HAMAP-Rule" id="MF_01201"/>
    </source>
</evidence>
<evidence type="ECO:0000313" key="10">
    <source>
        <dbReference type="EMBL" id="AMW34778.1"/>
    </source>
</evidence>
<evidence type="ECO:0000256" key="3">
    <source>
        <dbReference type="ARBA" id="ARBA00013089"/>
    </source>
</evidence>
<evidence type="ECO:0000259" key="9">
    <source>
        <dbReference type="SMART" id="SM01005"/>
    </source>
</evidence>
<evidence type="ECO:0000256" key="2">
    <source>
        <dbReference type="ARBA" id="ARBA00001933"/>
    </source>
</evidence>
<name>A0A143DF77_9PROT</name>
<comment type="cofactor">
    <cofactor evidence="2 6 7">
        <name>pyridoxal 5'-phosphate</name>
        <dbReference type="ChEBI" id="CHEBI:597326"/>
    </cofactor>
</comment>
<dbReference type="AlphaFoldDB" id="A0A143DF77"/>
<dbReference type="SMART" id="SM01005">
    <property type="entry name" value="Ala_racemase_C"/>
    <property type="match status" value="1"/>
</dbReference>
<evidence type="ECO:0000256" key="7">
    <source>
        <dbReference type="PIRSR" id="PIRSR600821-50"/>
    </source>
</evidence>
<feature type="active site" description="Proton acceptor; specific for L-alanine" evidence="6">
    <location>
        <position position="255"/>
    </location>
</feature>
<evidence type="ECO:0000256" key="5">
    <source>
        <dbReference type="ARBA" id="ARBA00023235"/>
    </source>
</evidence>
<dbReference type="NCBIfam" id="TIGR00492">
    <property type="entry name" value="alr"/>
    <property type="match status" value="1"/>
</dbReference>
<dbReference type="Gene3D" id="3.20.20.10">
    <property type="entry name" value="Alanine racemase"/>
    <property type="match status" value="1"/>
</dbReference>
<dbReference type="Pfam" id="PF00842">
    <property type="entry name" value="Ala_racemase_C"/>
    <property type="match status" value="1"/>
</dbReference>
<dbReference type="PANTHER" id="PTHR30511">
    <property type="entry name" value="ALANINE RACEMASE"/>
    <property type="match status" value="1"/>
</dbReference>
<evidence type="ECO:0000313" key="11">
    <source>
        <dbReference type="Proteomes" id="UP000076066"/>
    </source>
</evidence>
<dbReference type="EMBL" id="CP014525">
    <property type="protein sequence ID" value="AMW34778.1"/>
    <property type="molecule type" value="Genomic_DNA"/>
</dbReference>
<feature type="active site" description="Proton acceptor; specific for D-alanine" evidence="6">
    <location>
        <position position="44"/>
    </location>
</feature>
<evidence type="ECO:0000256" key="4">
    <source>
        <dbReference type="ARBA" id="ARBA00022898"/>
    </source>
</evidence>